<dbReference type="SUPFAM" id="SSF50494">
    <property type="entry name" value="Trypsin-like serine proteases"/>
    <property type="match status" value="1"/>
</dbReference>
<dbReference type="AlphaFoldDB" id="A0A4Y7TJ09"/>
<dbReference type="InterPro" id="IPR009003">
    <property type="entry name" value="Peptidase_S1_PA"/>
</dbReference>
<comment type="caution">
    <text evidence="3">The sequence shown here is derived from an EMBL/GenBank/DDBJ whole genome shotgun (WGS) entry which is preliminary data.</text>
</comment>
<keyword evidence="4" id="KW-1185">Reference proteome</keyword>
<proteinExistence type="predicted"/>
<evidence type="ECO:0008006" key="5">
    <source>
        <dbReference type="Google" id="ProtNLM"/>
    </source>
</evidence>
<evidence type="ECO:0000313" key="3">
    <source>
        <dbReference type="EMBL" id="TEB33532.1"/>
    </source>
</evidence>
<feature type="compositionally biased region" description="Basic and acidic residues" evidence="2">
    <location>
        <begin position="21"/>
        <end position="31"/>
    </location>
</feature>
<evidence type="ECO:0000256" key="1">
    <source>
        <dbReference type="SAM" id="Coils"/>
    </source>
</evidence>
<dbReference type="Proteomes" id="UP000298030">
    <property type="component" value="Unassembled WGS sequence"/>
</dbReference>
<dbReference type="OrthoDB" id="5424209at2759"/>
<keyword evidence="1" id="KW-0175">Coiled coil</keyword>
<feature type="compositionally biased region" description="Basic and acidic residues" evidence="2">
    <location>
        <begin position="1"/>
        <end position="14"/>
    </location>
</feature>
<feature type="region of interest" description="Disordered" evidence="2">
    <location>
        <begin position="1"/>
        <end position="44"/>
    </location>
</feature>
<sequence length="458" mass="49714">MRPETTSRLLKSEDDAMMVGGEEKGTEEHGNGRSHTVVGSSWGRPIYTDTPAVAPWSQPSPCPTPQWPRAPVPLSAPRGRHYRIPPPFHLKPGLAVALLEGESPEGTIGAYFSLGNDRDIVLGLTCCHVASPGCATTGLTVAGAAANHEEIIAIGSGAYELGITAIAERIKTLQNIVVSQKKVIERLEQLLDDNNGDPAAIAKMKEKAQRRAEAATETMDALESLHRWITNRFALPEQRRIGRVYCAERIGPSSDDPVSAYTIDWAFVQLNQDAFKRPGFTGNQVYVGGKVTEEEYCGLMFPCVADRGDYEYPLDGLLQISGYVPESEMLNPTQHGPDGKPRMHVIKNGRTTGTTVGWLNGLKTLTGHYQIEGVKKEFKTMETTIVPYGGRWRDAFSASGDSGAAILDRDGRFVALLTGGGGMNGETDITFATPAYELLPRIRKAVPGADLFPEVPRK</sequence>
<reference evidence="3 4" key="1">
    <citation type="journal article" date="2019" name="Nat. Ecol. Evol.">
        <title>Megaphylogeny resolves global patterns of mushroom evolution.</title>
        <authorList>
            <person name="Varga T."/>
            <person name="Krizsan K."/>
            <person name="Foldi C."/>
            <person name="Dima B."/>
            <person name="Sanchez-Garcia M."/>
            <person name="Sanchez-Ramirez S."/>
            <person name="Szollosi G.J."/>
            <person name="Szarkandi J.G."/>
            <person name="Papp V."/>
            <person name="Albert L."/>
            <person name="Andreopoulos W."/>
            <person name="Angelini C."/>
            <person name="Antonin V."/>
            <person name="Barry K.W."/>
            <person name="Bougher N.L."/>
            <person name="Buchanan P."/>
            <person name="Buyck B."/>
            <person name="Bense V."/>
            <person name="Catcheside P."/>
            <person name="Chovatia M."/>
            <person name="Cooper J."/>
            <person name="Damon W."/>
            <person name="Desjardin D."/>
            <person name="Finy P."/>
            <person name="Geml J."/>
            <person name="Haridas S."/>
            <person name="Hughes K."/>
            <person name="Justo A."/>
            <person name="Karasinski D."/>
            <person name="Kautmanova I."/>
            <person name="Kiss B."/>
            <person name="Kocsube S."/>
            <person name="Kotiranta H."/>
            <person name="LaButti K.M."/>
            <person name="Lechner B.E."/>
            <person name="Liimatainen K."/>
            <person name="Lipzen A."/>
            <person name="Lukacs Z."/>
            <person name="Mihaltcheva S."/>
            <person name="Morgado L.N."/>
            <person name="Niskanen T."/>
            <person name="Noordeloos M.E."/>
            <person name="Ohm R.A."/>
            <person name="Ortiz-Santana B."/>
            <person name="Ovrebo C."/>
            <person name="Racz N."/>
            <person name="Riley R."/>
            <person name="Savchenko A."/>
            <person name="Shiryaev A."/>
            <person name="Soop K."/>
            <person name="Spirin V."/>
            <person name="Szebenyi C."/>
            <person name="Tomsovsky M."/>
            <person name="Tulloss R.E."/>
            <person name="Uehling J."/>
            <person name="Grigoriev I.V."/>
            <person name="Vagvolgyi C."/>
            <person name="Papp T."/>
            <person name="Martin F.M."/>
            <person name="Miettinen O."/>
            <person name="Hibbett D.S."/>
            <person name="Nagy L.G."/>
        </authorList>
    </citation>
    <scope>NUCLEOTIDE SEQUENCE [LARGE SCALE GENOMIC DNA]</scope>
    <source>
        <strain evidence="3 4">FP101781</strain>
    </source>
</reference>
<organism evidence="3 4">
    <name type="scientific">Coprinellus micaceus</name>
    <name type="common">Glistening ink-cap mushroom</name>
    <name type="synonym">Coprinus micaceus</name>
    <dbReference type="NCBI Taxonomy" id="71717"/>
    <lineage>
        <taxon>Eukaryota</taxon>
        <taxon>Fungi</taxon>
        <taxon>Dikarya</taxon>
        <taxon>Basidiomycota</taxon>
        <taxon>Agaricomycotina</taxon>
        <taxon>Agaricomycetes</taxon>
        <taxon>Agaricomycetidae</taxon>
        <taxon>Agaricales</taxon>
        <taxon>Agaricineae</taxon>
        <taxon>Psathyrellaceae</taxon>
        <taxon>Coprinellus</taxon>
    </lineage>
</organism>
<feature type="coiled-coil region" evidence="1">
    <location>
        <begin position="170"/>
        <end position="225"/>
    </location>
</feature>
<evidence type="ECO:0000313" key="4">
    <source>
        <dbReference type="Proteomes" id="UP000298030"/>
    </source>
</evidence>
<dbReference type="EMBL" id="QPFP01000012">
    <property type="protein sequence ID" value="TEB33532.1"/>
    <property type="molecule type" value="Genomic_DNA"/>
</dbReference>
<name>A0A4Y7TJ09_COPMI</name>
<protein>
    <recommendedName>
        <fullName evidence="5">Peptidase S1 domain-containing protein</fullName>
    </recommendedName>
</protein>
<dbReference type="STRING" id="71717.A0A4Y7TJ09"/>
<gene>
    <name evidence="3" type="ORF">FA13DRAFT_159661</name>
</gene>
<accession>A0A4Y7TJ09</accession>
<evidence type="ECO:0000256" key="2">
    <source>
        <dbReference type="SAM" id="MobiDB-lite"/>
    </source>
</evidence>